<proteinExistence type="predicted"/>
<gene>
    <name evidence="1" type="ORF">SAMN02745911_3141</name>
</gene>
<keyword evidence="2" id="KW-1185">Reference proteome</keyword>
<comment type="caution">
    <text evidence="1">The sequence shown here is derived from an EMBL/GenBank/DDBJ whole genome shotgun (WGS) entry which is preliminary data.</text>
</comment>
<reference evidence="1 2" key="1">
    <citation type="submission" date="2016-11" db="EMBL/GenBank/DDBJ databases">
        <authorList>
            <person name="Varghese N."/>
            <person name="Submissions S."/>
        </authorList>
    </citation>
    <scope>NUCLEOTIDE SEQUENCE [LARGE SCALE GENOMIC DNA]</scope>
    <source>
        <strain evidence="1 2">DSM 21988</strain>
    </source>
</reference>
<evidence type="ECO:0000313" key="2">
    <source>
        <dbReference type="Proteomes" id="UP000184290"/>
    </source>
</evidence>
<accession>A0ABY1IP23</accession>
<dbReference type="Proteomes" id="UP000184290">
    <property type="component" value="Unassembled WGS sequence"/>
</dbReference>
<name>A0ABY1IP23_9HYPH</name>
<evidence type="ECO:0000313" key="1">
    <source>
        <dbReference type="EMBL" id="SHJ72994.1"/>
    </source>
</evidence>
<protein>
    <recommendedName>
        <fullName evidence="3">Rop-like</fullName>
    </recommendedName>
</protein>
<dbReference type="EMBL" id="FQZC01000004">
    <property type="protein sequence ID" value="SHJ72994.1"/>
    <property type="molecule type" value="Genomic_DNA"/>
</dbReference>
<sequence length="71" mass="7553">MSQAKKSTGGSDAALARLVRMAQAEALKAVEDAAEWQGSPAELAGLCEEIASRYLDIAEKASALALRRMHH</sequence>
<organism evidence="1 2">
    <name type="scientific">Aureimonas altamirensis DSM 21988</name>
    <dbReference type="NCBI Taxonomy" id="1121026"/>
    <lineage>
        <taxon>Bacteria</taxon>
        <taxon>Pseudomonadati</taxon>
        <taxon>Pseudomonadota</taxon>
        <taxon>Alphaproteobacteria</taxon>
        <taxon>Hyphomicrobiales</taxon>
        <taxon>Aurantimonadaceae</taxon>
        <taxon>Aureimonas</taxon>
    </lineage>
</organism>
<evidence type="ECO:0008006" key="3">
    <source>
        <dbReference type="Google" id="ProtNLM"/>
    </source>
</evidence>